<dbReference type="OrthoDB" id="5575144at2759"/>
<feature type="compositionally biased region" description="Polar residues" evidence="7">
    <location>
        <begin position="543"/>
        <end position="553"/>
    </location>
</feature>
<comment type="caution">
    <text evidence="8">The sequence shown here is derived from an EMBL/GenBank/DDBJ whole genome shotgun (WGS) entry which is preliminary data.</text>
</comment>
<feature type="compositionally biased region" description="Polar residues" evidence="7">
    <location>
        <begin position="75"/>
        <end position="85"/>
    </location>
</feature>
<feature type="compositionally biased region" description="Basic and acidic residues" evidence="7">
    <location>
        <begin position="573"/>
        <end position="593"/>
    </location>
</feature>
<keyword evidence="2" id="KW-0862">Zinc</keyword>
<evidence type="ECO:0000256" key="6">
    <source>
        <dbReference type="ARBA" id="ARBA00023242"/>
    </source>
</evidence>
<reference evidence="8" key="1">
    <citation type="submission" date="2021-07" db="EMBL/GenBank/DDBJ databases">
        <authorList>
            <person name="Durling M."/>
        </authorList>
    </citation>
    <scope>NUCLEOTIDE SEQUENCE</scope>
</reference>
<dbReference type="GO" id="GO:0003677">
    <property type="term" value="F:DNA binding"/>
    <property type="evidence" value="ECO:0007669"/>
    <property type="project" value="UniProtKB-KW"/>
</dbReference>
<evidence type="ECO:0000256" key="2">
    <source>
        <dbReference type="ARBA" id="ARBA00022833"/>
    </source>
</evidence>
<sequence length="609" mass="67512">MQSSTTHLEILHSPLGERRGKSDLARFSLDSSWARAVSDSARSRAYPSPPMSGSPPLPPRHNPDSGNRGHGSYGSSGQEVYQGIQTPPLRAYHQESHPHQAYPPQARMDESSSISLPYQQRPAPQMYHQPPHPYPQHHPQPPAPFSAPERPPTGDGPDFVSPKAQRKTKGHVASACDAQRPCSRCTTNGKEDACVDVQHKKRGRPRLRDEREQRLGYESMSGSGSGYPHPSDGGMRRPLSMYSSGSASMNADFGESLHRTGSYRVLKSQGGPIAPRYLDHASVADANIYGAPMMPAPAHRMLPQEPPCAYLTMKMQVAKATSSFNDMVGLPGGVLWKNFQDLVLGNEREKVAQLQRIFEDERRQREPHYLPPISLNNDEERIINSLGFGPEVTGQLRFDHSEIFALPIPAPDGSQRSFQARFGLGKRDATYFIAMVIQIPTPTPMTPQSFQQSSLSSPFSRDSYSRGSSSTQYEYHTPQQPYASTQAPPQFMTSPAYGDPREQMTFRGPMQGLGQVPLTPNAPPSTNITPFPQQQPPSRPEYSHSQMPYQTPRSELPPTQPARQHDLQLPPIRDQRGEASSEVARRRDDRSNRVDIGGLLENPRGSRGQ</sequence>
<dbReference type="GO" id="GO:0008270">
    <property type="term" value="F:zinc ion binding"/>
    <property type="evidence" value="ECO:0007669"/>
    <property type="project" value="InterPro"/>
</dbReference>
<feature type="region of interest" description="Disordered" evidence="7">
    <location>
        <begin position="444"/>
        <end position="609"/>
    </location>
</feature>
<name>A0A9N9KUU7_9HELO</name>
<keyword evidence="9" id="KW-1185">Reference proteome</keyword>
<feature type="compositionally biased region" description="Low complexity" evidence="7">
    <location>
        <begin position="446"/>
        <end position="473"/>
    </location>
</feature>
<dbReference type="EMBL" id="CAJVRL010000057">
    <property type="protein sequence ID" value="CAG8954685.1"/>
    <property type="molecule type" value="Genomic_DNA"/>
</dbReference>
<dbReference type="InterPro" id="IPR001138">
    <property type="entry name" value="Zn2Cys6_DnaBD"/>
</dbReference>
<keyword evidence="3" id="KW-0805">Transcription regulation</keyword>
<dbReference type="InterPro" id="IPR050335">
    <property type="entry name" value="ERT1_acuK_gluconeogen_tf"/>
</dbReference>
<dbReference type="PANTHER" id="PTHR47659">
    <property type="entry name" value="ZN(II)2CYS6 TRANSCRIPTION FACTOR (EUROFUNG)-RELATED"/>
    <property type="match status" value="1"/>
</dbReference>
<keyword evidence="5" id="KW-0804">Transcription</keyword>
<evidence type="ECO:0000256" key="4">
    <source>
        <dbReference type="ARBA" id="ARBA00023125"/>
    </source>
</evidence>
<feature type="compositionally biased region" description="Pro residues" evidence="7">
    <location>
        <begin position="130"/>
        <end position="151"/>
    </location>
</feature>
<evidence type="ECO:0000256" key="7">
    <source>
        <dbReference type="SAM" id="MobiDB-lite"/>
    </source>
</evidence>
<dbReference type="GO" id="GO:0000981">
    <property type="term" value="F:DNA-binding transcription factor activity, RNA polymerase II-specific"/>
    <property type="evidence" value="ECO:0007669"/>
    <property type="project" value="InterPro"/>
</dbReference>
<feature type="compositionally biased region" description="Basic and acidic residues" evidence="7">
    <location>
        <begin position="15"/>
        <end position="24"/>
    </location>
</feature>
<feature type="region of interest" description="Disordered" evidence="7">
    <location>
        <begin position="1"/>
        <end position="189"/>
    </location>
</feature>
<evidence type="ECO:0000256" key="3">
    <source>
        <dbReference type="ARBA" id="ARBA00023015"/>
    </source>
</evidence>
<protein>
    <submittedName>
        <fullName evidence="8">Uncharacterized protein</fullName>
    </submittedName>
</protein>
<dbReference type="AlphaFoldDB" id="A0A9N9KUU7"/>
<keyword evidence="6" id="KW-0539">Nucleus</keyword>
<feature type="compositionally biased region" description="Low complexity" evidence="7">
    <location>
        <begin position="31"/>
        <end position="45"/>
    </location>
</feature>
<evidence type="ECO:0000256" key="1">
    <source>
        <dbReference type="ARBA" id="ARBA00022723"/>
    </source>
</evidence>
<accession>A0A9N9KUU7</accession>
<dbReference type="Proteomes" id="UP000696280">
    <property type="component" value="Unassembled WGS sequence"/>
</dbReference>
<feature type="compositionally biased region" description="Polar residues" evidence="7">
    <location>
        <begin position="477"/>
        <end position="493"/>
    </location>
</feature>
<dbReference type="PANTHER" id="PTHR47659:SF4">
    <property type="entry name" value="ZN(II)2CYS6 TRANSCRIPTION FACTOR (EUROFUNG)"/>
    <property type="match status" value="1"/>
</dbReference>
<proteinExistence type="predicted"/>
<organism evidence="8 9">
    <name type="scientific">Hymenoscyphus fraxineus</name>
    <dbReference type="NCBI Taxonomy" id="746836"/>
    <lineage>
        <taxon>Eukaryota</taxon>
        <taxon>Fungi</taxon>
        <taxon>Dikarya</taxon>
        <taxon>Ascomycota</taxon>
        <taxon>Pezizomycotina</taxon>
        <taxon>Leotiomycetes</taxon>
        <taxon>Helotiales</taxon>
        <taxon>Helotiaceae</taxon>
        <taxon>Hymenoscyphus</taxon>
    </lineage>
</organism>
<dbReference type="CDD" id="cd00067">
    <property type="entry name" value="GAL4"/>
    <property type="match status" value="1"/>
</dbReference>
<feature type="compositionally biased region" description="Pro residues" evidence="7">
    <location>
        <begin position="47"/>
        <end position="60"/>
    </location>
</feature>
<gene>
    <name evidence="8" type="ORF">HYFRA_00004607</name>
</gene>
<keyword evidence="4" id="KW-0238">DNA-binding</keyword>
<evidence type="ECO:0000256" key="5">
    <source>
        <dbReference type="ARBA" id="ARBA00023163"/>
    </source>
</evidence>
<evidence type="ECO:0000313" key="9">
    <source>
        <dbReference type="Proteomes" id="UP000696280"/>
    </source>
</evidence>
<evidence type="ECO:0000313" key="8">
    <source>
        <dbReference type="EMBL" id="CAG8954685.1"/>
    </source>
</evidence>
<keyword evidence="1" id="KW-0479">Metal-binding</keyword>